<evidence type="ECO:0000313" key="1">
    <source>
        <dbReference type="EMBL" id="CAG6768077.1"/>
    </source>
</evidence>
<protein>
    <submittedName>
        <fullName evidence="1">Uncharacterized protein</fullName>
    </submittedName>
</protein>
<sequence length="199" mass="22856">MISSTGFAVTSTKCSFFVLISSTGFAVTSTKCSFFVLISSTCLSSWIHPTFSLCLGKDFLHWLCSHFNQVFILCLDFLHWLCSDFNQVFDRFIVQIMEMIEIMNLVNFRVVLFVIEHVFISEPNFFVLPFVCPVFHLSLQTPGVRRYADHQVPGFLVHIPRSVRTCPGVQSREVDHANDDRLWKQNLRYDTAVCADNVL</sequence>
<reference evidence="1" key="1">
    <citation type="submission" date="2021-05" db="EMBL/GenBank/DDBJ databases">
        <authorList>
            <person name="Alioto T."/>
            <person name="Alioto T."/>
            <person name="Gomez Garrido J."/>
        </authorList>
    </citation>
    <scope>NUCLEOTIDE SEQUENCE</scope>
</reference>
<accession>A0A8D9AMY3</accession>
<organism evidence="1">
    <name type="scientific">Cacopsylla melanoneura</name>
    <dbReference type="NCBI Taxonomy" id="428564"/>
    <lineage>
        <taxon>Eukaryota</taxon>
        <taxon>Metazoa</taxon>
        <taxon>Ecdysozoa</taxon>
        <taxon>Arthropoda</taxon>
        <taxon>Hexapoda</taxon>
        <taxon>Insecta</taxon>
        <taxon>Pterygota</taxon>
        <taxon>Neoptera</taxon>
        <taxon>Paraneoptera</taxon>
        <taxon>Hemiptera</taxon>
        <taxon>Sternorrhyncha</taxon>
        <taxon>Psylloidea</taxon>
        <taxon>Psyllidae</taxon>
        <taxon>Psyllinae</taxon>
        <taxon>Cacopsylla</taxon>
    </lineage>
</organism>
<proteinExistence type="predicted"/>
<name>A0A8D9AMY3_9HEMI</name>
<dbReference type="EMBL" id="HBUF01575185">
    <property type="protein sequence ID" value="CAG6768077.1"/>
    <property type="molecule type" value="Transcribed_RNA"/>
</dbReference>
<dbReference type="AlphaFoldDB" id="A0A8D9AMY3"/>